<evidence type="ECO:0000313" key="2">
    <source>
        <dbReference type="EMBL" id="GAA4652224.1"/>
    </source>
</evidence>
<dbReference type="RefSeq" id="WP_345198742.1">
    <property type="nucleotide sequence ID" value="NZ_BAABFL010000471.1"/>
</dbReference>
<dbReference type="InterPro" id="IPR030489">
    <property type="entry name" value="TR_Rrf2-type_CS"/>
</dbReference>
<dbReference type="PROSITE" id="PS51197">
    <property type="entry name" value="HTH_RRF2_2"/>
    <property type="match status" value="1"/>
</dbReference>
<dbReference type="Gene3D" id="1.10.10.10">
    <property type="entry name" value="Winged helix-like DNA-binding domain superfamily/Winged helix DNA-binding domain"/>
    <property type="match status" value="1"/>
</dbReference>
<keyword evidence="3" id="KW-1185">Reference proteome</keyword>
<dbReference type="Proteomes" id="UP001500604">
    <property type="component" value="Unassembled WGS sequence"/>
</dbReference>
<name>A0ABP8V8C9_9GAMM</name>
<dbReference type="NCBIfam" id="TIGR00738">
    <property type="entry name" value="rrf2_super"/>
    <property type="match status" value="1"/>
</dbReference>
<dbReference type="EMBL" id="BAABFL010000471">
    <property type="protein sequence ID" value="GAA4652224.1"/>
    <property type="molecule type" value="Genomic_DNA"/>
</dbReference>
<sequence length="142" mass="15528">MRLTTFTDIGLRALMYLATRPEGYKSSITEVTEAYDLSRNHVVKVVHQLARAGLIHSIRGKGGGIMLGKPADEIRIGQVVMALEESLQVVDCTKPVCKILPACRLKGVLKEGVDAFIGVLDQYTLADLIGNKKDLIPLLIQN</sequence>
<gene>
    <name evidence="2" type="primary">nsrR</name>
    <name evidence="2" type="ORF">GCM10023116_45080</name>
</gene>
<dbReference type="PANTHER" id="PTHR33221:SF4">
    <property type="entry name" value="HTH-TYPE TRANSCRIPTIONAL REPRESSOR NSRR"/>
    <property type="match status" value="1"/>
</dbReference>
<dbReference type="InterPro" id="IPR036390">
    <property type="entry name" value="WH_DNA-bd_sf"/>
</dbReference>
<reference evidence="3" key="1">
    <citation type="journal article" date="2019" name="Int. J. Syst. Evol. Microbiol.">
        <title>The Global Catalogue of Microorganisms (GCM) 10K type strain sequencing project: providing services to taxonomists for standard genome sequencing and annotation.</title>
        <authorList>
            <consortium name="The Broad Institute Genomics Platform"/>
            <consortium name="The Broad Institute Genome Sequencing Center for Infectious Disease"/>
            <person name="Wu L."/>
            <person name="Ma J."/>
        </authorList>
    </citation>
    <scope>NUCLEOTIDE SEQUENCE [LARGE SCALE GENOMIC DNA]</scope>
    <source>
        <strain evidence="3">JCM 17805</strain>
    </source>
</reference>
<dbReference type="Pfam" id="PF02082">
    <property type="entry name" value="Rrf2"/>
    <property type="match status" value="1"/>
</dbReference>
<comment type="caution">
    <text evidence="2">The sequence shown here is derived from an EMBL/GenBank/DDBJ whole genome shotgun (WGS) entry which is preliminary data.</text>
</comment>
<proteinExistence type="predicted"/>
<dbReference type="InterPro" id="IPR000944">
    <property type="entry name" value="Tscrpt_reg_Rrf2"/>
</dbReference>
<keyword evidence="1" id="KW-0238">DNA-binding</keyword>
<protein>
    <submittedName>
        <fullName evidence="2">Nitric oxide-sensing transcriptional repressor NsrR</fullName>
    </submittedName>
</protein>
<accession>A0ABP8V8C9</accession>
<dbReference type="PROSITE" id="PS01332">
    <property type="entry name" value="HTH_RRF2_1"/>
    <property type="match status" value="1"/>
</dbReference>
<dbReference type="SUPFAM" id="SSF46785">
    <property type="entry name" value="Winged helix' DNA-binding domain"/>
    <property type="match status" value="1"/>
</dbReference>
<evidence type="ECO:0000313" key="3">
    <source>
        <dbReference type="Proteomes" id="UP001500604"/>
    </source>
</evidence>
<organism evidence="2 3">
    <name type="scientific">Kistimonas scapharcae</name>
    <dbReference type="NCBI Taxonomy" id="1036133"/>
    <lineage>
        <taxon>Bacteria</taxon>
        <taxon>Pseudomonadati</taxon>
        <taxon>Pseudomonadota</taxon>
        <taxon>Gammaproteobacteria</taxon>
        <taxon>Oceanospirillales</taxon>
        <taxon>Endozoicomonadaceae</taxon>
        <taxon>Kistimonas</taxon>
    </lineage>
</organism>
<dbReference type="InterPro" id="IPR036388">
    <property type="entry name" value="WH-like_DNA-bd_sf"/>
</dbReference>
<dbReference type="PANTHER" id="PTHR33221">
    <property type="entry name" value="WINGED HELIX-TURN-HELIX TRANSCRIPTIONAL REGULATOR, RRF2 FAMILY"/>
    <property type="match status" value="1"/>
</dbReference>
<evidence type="ECO:0000256" key="1">
    <source>
        <dbReference type="ARBA" id="ARBA00023125"/>
    </source>
</evidence>